<dbReference type="EMBL" id="JABFCZ010000014">
    <property type="protein sequence ID" value="MBD1547266.1"/>
    <property type="molecule type" value="Genomic_DNA"/>
</dbReference>
<dbReference type="InterPro" id="IPR011227">
    <property type="entry name" value="UCP029730"/>
</dbReference>
<dbReference type="Proteomes" id="UP000598467">
    <property type="component" value="Unassembled WGS sequence"/>
</dbReference>
<dbReference type="RefSeq" id="WP_190292027.1">
    <property type="nucleotide sequence ID" value="NZ_JABFCZ010000014.1"/>
</dbReference>
<dbReference type="Pfam" id="PF05013">
    <property type="entry name" value="FGase"/>
    <property type="match status" value="1"/>
</dbReference>
<evidence type="ECO:0000313" key="2">
    <source>
        <dbReference type="Proteomes" id="UP000598467"/>
    </source>
</evidence>
<dbReference type="AlphaFoldDB" id="A0A926S691"/>
<evidence type="ECO:0000313" key="1">
    <source>
        <dbReference type="EMBL" id="MBD1547266.1"/>
    </source>
</evidence>
<dbReference type="PIRSF" id="PIRSF029730">
    <property type="entry name" value="UCP029730"/>
    <property type="match status" value="1"/>
</dbReference>
<dbReference type="SUPFAM" id="SSF53187">
    <property type="entry name" value="Zn-dependent exopeptidases"/>
    <property type="match status" value="1"/>
</dbReference>
<dbReference type="InterPro" id="IPR007709">
    <property type="entry name" value="N-FG_amidohydro"/>
</dbReference>
<comment type="caution">
    <text evidence="1">The sequence shown here is derived from an EMBL/GenBank/DDBJ whole genome shotgun (WGS) entry which is preliminary data.</text>
</comment>
<name>A0A926S691_9HYPH</name>
<organism evidence="1 2">
    <name type="scientific">Roseibium aggregatum</name>
    <dbReference type="NCBI Taxonomy" id="187304"/>
    <lineage>
        <taxon>Bacteria</taxon>
        <taxon>Pseudomonadati</taxon>
        <taxon>Pseudomonadota</taxon>
        <taxon>Alphaproteobacteria</taxon>
        <taxon>Hyphomicrobiales</taxon>
        <taxon>Stappiaceae</taxon>
        <taxon>Roseibium</taxon>
    </lineage>
</organism>
<proteinExistence type="predicted"/>
<gene>
    <name evidence="1" type="ORF">HK439_13440</name>
</gene>
<protein>
    <submittedName>
        <fullName evidence="1">N-formylglutamate amidohydrolase</fullName>
    </submittedName>
</protein>
<reference evidence="1" key="1">
    <citation type="submission" date="2020-05" db="EMBL/GenBank/DDBJ databases">
        <title>Identification of trans-AT polyketide cluster in two marine bacteria, producers of a novel glutaramide-containing polyketide sesbanimide D and analogs.</title>
        <authorList>
            <person name="Kacar D."/>
            <person name="Rodriguez P."/>
            <person name="Canedo L."/>
            <person name="Gonzalez E."/>
            <person name="Galan B."/>
            <person name="De La Calle F."/>
            <person name="Garcia J.L."/>
        </authorList>
    </citation>
    <scope>NUCLEOTIDE SEQUENCE</scope>
    <source>
        <strain evidence="1">PHM038</strain>
    </source>
</reference>
<dbReference type="Gene3D" id="3.40.630.40">
    <property type="entry name" value="Zn-dependent exopeptidases"/>
    <property type="match status" value="1"/>
</dbReference>
<accession>A0A926S691</accession>
<sequence length="272" mass="30388">MTLHSTHAGAGFVPTETVPGNLAGGLLLLCDHASNRVPPDYGDLGLPKEQFERHIGYDIGVRPLTMELARRLNAPALMTTFSRLLIDPNRGEDDPTIVMRLSDGAVVPGNARIDASERQRRIERFHRPYHDLIDRTLDRMLEAAAPPVIISIHSYTPVWRGVPRPWHAGILWDSDHRAVRPFLDQLGADPDLVVGDNEPYDGALKNDTMYRHATRRGLAHALLEVRQDLIADEAGVMSWADRLQPILEDLAKRPDLRAIEHFPSRSDGPVAR</sequence>